<gene>
    <name evidence="2" type="ORF">MELIAE_LOCUS11985</name>
</gene>
<dbReference type="OrthoDB" id="6777171at2759"/>
<dbReference type="AlphaFoldDB" id="A0A9P0FPA7"/>
<keyword evidence="3" id="KW-1185">Reference proteome</keyword>
<evidence type="ECO:0000313" key="3">
    <source>
        <dbReference type="Proteomes" id="UP001154078"/>
    </source>
</evidence>
<dbReference type="EMBL" id="OV121139">
    <property type="protein sequence ID" value="CAH0562978.1"/>
    <property type="molecule type" value="Genomic_DNA"/>
</dbReference>
<sequence length="333" mass="37254">MSSSEDDVALECANKVQVLEFIANQISKHPEILSKSQTPALKKKKEDAIKQILQLYQNVMGQLITSGQLMKKINNMKARLKKKTDVKKTGNKPIKLLPWEKVLYEAMDGDSNPTVAKIAGAKSYGTSLDVLSPITSFGDTVTASCSSATNMALSNTDVDQCEKTSTAATPLPLPPRQKRSSTALPGETEETQKLSNLELQRLVLLEQIQTTRVQRNYYENKIKKDAVQIVYNDGKTYKWPNTVFKKTELVNGNPLRIRPDEDSAWLINLKETEKGIVKILLDNNPKIKEIVSKQKPNPGHITYVLEQNIIQEEGEGRKTEGKYHFLVSTGEPE</sequence>
<organism evidence="2 3">
    <name type="scientific">Brassicogethes aeneus</name>
    <name type="common">Rape pollen beetle</name>
    <name type="synonym">Meligethes aeneus</name>
    <dbReference type="NCBI Taxonomy" id="1431903"/>
    <lineage>
        <taxon>Eukaryota</taxon>
        <taxon>Metazoa</taxon>
        <taxon>Ecdysozoa</taxon>
        <taxon>Arthropoda</taxon>
        <taxon>Hexapoda</taxon>
        <taxon>Insecta</taxon>
        <taxon>Pterygota</taxon>
        <taxon>Neoptera</taxon>
        <taxon>Endopterygota</taxon>
        <taxon>Coleoptera</taxon>
        <taxon>Polyphaga</taxon>
        <taxon>Cucujiformia</taxon>
        <taxon>Nitidulidae</taxon>
        <taxon>Meligethinae</taxon>
        <taxon>Brassicogethes</taxon>
    </lineage>
</organism>
<evidence type="ECO:0000313" key="2">
    <source>
        <dbReference type="EMBL" id="CAH0562978.1"/>
    </source>
</evidence>
<proteinExistence type="predicted"/>
<name>A0A9P0FPA7_BRAAE</name>
<protein>
    <submittedName>
        <fullName evidence="2">Uncharacterized protein</fullName>
    </submittedName>
</protein>
<reference evidence="2" key="1">
    <citation type="submission" date="2021-12" db="EMBL/GenBank/DDBJ databases">
        <authorList>
            <person name="King R."/>
        </authorList>
    </citation>
    <scope>NUCLEOTIDE SEQUENCE</scope>
</reference>
<evidence type="ECO:0000256" key="1">
    <source>
        <dbReference type="SAM" id="MobiDB-lite"/>
    </source>
</evidence>
<dbReference type="Proteomes" id="UP001154078">
    <property type="component" value="Chromosome 8"/>
</dbReference>
<accession>A0A9P0FPA7</accession>
<feature type="region of interest" description="Disordered" evidence="1">
    <location>
        <begin position="166"/>
        <end position="191"/>
    </location>
</feature>